<reference evidence="1 2" key="1">
    <citation type="submission" date="2014-02" db="EMBL/GenBank/DDBJ databases">
        <title>The genome sequence of Colletotrichum salicis CBS 607.94.</title>
        <authorList>
            <person name="Baroncelli R."/>
            <person name="Thon M.R."/>
        </authorList>
    </citation>
    <scope>NUCLEOTIDE SEQUENCE [LARGE SCALE GENOMIC DNA]</scope>
    <source>
        <strain evidence="1 2">CBS 607.94</strain>
    </source>
</reference>
<dbReference type="Gene3D" id="3.60.21.10">
    <property type="match status" value="1"/>
</dbReference>
<dbReference type="InterPro" id="IPR051693">
    <property type="entry name" value="UPF0046_metallophosphoest"/>
</dbReference>
<gene>
    <name evidence="1" type="ORF">CSAL01_10952</name>
</gene>
<evidence type="ECO:0000313" key="2">
    <source>
        <dbReference type="Proteomes" id="UP000070121"/>
    </source>
</evidence>
<dbReference type="SUPFAM" id="SSF56300">
    <property type="entry name" value="Metallo-dependent phosphatases"/>
    <property type="match status" value="1"/>
</dbReference>
<proteinExistence type="predicted"/>
<evidence type="ECO:0000313" key="1">
    <source>
        <dbReference type="EMBL" id="KXH62887.1"/>
    </source>
</evidence>
<accession>A0A135URA3</accession>
<protein>
    <recommendedName>
        <fullName evidence="3">Calcineurin-like phosphoesterase domain-containing protein</fullName>
    </recommendedName>
</protein>
<dbReference type="AlphaFoldDB" id="A0A135URA3"/>
<dbReference type="OrthoDB" id="630188at2759"/>
<dbReference type="PANTHER" id="PTHR12905:SF0">
    <property type="entry name" value="CALCINEURIN-LIKE PHOSPHOESTERASE DOMAIN-CONTAINING PROTEIN"/>
    <property type="match status" value="1"/>
</dbReference>
<evidence type="ECO:0008006" key="3">
    <source>
        <dbReference type="Google" id="ProtNLM"/>
    </source>
</evidence>
<sequence>MAKSNIRFLILLDTHDSVFPSRLPPADVVVHCGDLTMIAEIKLVIPGNHDVSLGPMWWANNADEDDDLEEPKKATDLFDQSGVNLLSEGYHSFTLKNGRSFTLYASPYTSEFNGYAFFVTHGPRPICKEVDILVTHGPPQAPCEDYRLVLDGKGAHCGCPKLWKAVQRIRPQIHCFGYLHEGYGSQVVEWRANEGQTTADPVIKEGNIMMVPERDARKTLLVNAAIMNHHGKNNRPWLVDY</sequence>
<dbReference type="InterPro" id="IPR029052">
    <property type="entry name" value="Metallo-depent_PP-like"/>
</dbReference>
<dbReference type="PANTHER" id="PTHR12905">
    <property type="entry name" value="METALLOPHOSPHOESTERASE"/>
    <property type="match status" value="1"/>
</dbReference>
<organism evidence="1 2">
    <name type="scientific">Colletotrichum salicis</name>
    <dbReference type="NCBI Taxonomy" id="1209931"/>
    <lineage>
        <taxon>Eukaryota</taxon>
        <taxon>Fungi</taxon>
        <taxon>Dikarya</taxon>
        <taxon>Ascomycota</taxon>
        <taxon>Pezizomycotina</taxon>
        <taxon>Sordariomycetes</taxon>
        <taxon>Hypocreomycetidae</taxon>
        <taxon>Glomerellales</taxon>
        <taxon>Glomerellaceae</taxon>
        <taxon>Colletotrichum</taxon>
        <taxon>Colletotrichum acutatum species complex</taxon>
    </lineage>
</organism>
<name>A0A135URA3_9PEZI</name>
<keyword evidence="2" id="KW-1185">Reference proteome</keyword>
<dbReference type="EMBL" id="JFFI01001138">
    <property type="protein sequence ID" value="KXH62887.1"/>
    <property type="molecule type" value="Genomic_DNA"/>
</dbReference>
<comment type="caution">
    <text evidence="1">The sequence shown here is derived from an EMBL/GenBank/DDBJ whole genome shotgun (WGS) entry which is preliminary data.</text>
</comment>
<dbReference type="Proteomes" id="UP000070121">
    <property type="component" value="Unassembled WGS sequence"/>
</dbReference>